<dbReference type="InterPro" id="IPR016024">
    <property type="entry name" value="ARM-type_fold"/>
</dbReference>
<dbReference type="InterPro" id="IPR011989">
    <property type="entry name" value="ARM-like"/>
</dbReference>
<evidence type="ECO:0000313" key="2">
    <source>
        <dbReference type="Proteomes" id="UP001161325"/>
    </source>
</evidence>
<dbReference type="SUPFAM" id="SSF48371">
    <property type="entry name" value="ARM repeat"/>
    <property type="match status" value="1"/>
</dbReference>
<evidence type="ECO:0000313" key="1">
    <source>
        <dbReference type="EMBL" id="GLC25725.1"/>
    </source>
</evidence>
<comment type="caution">
    <text evidence="1">The sequence shown here is derived from an EMBL/GenBank/DDBJ whole genome shotgun (WGS) entry which is preliminary data.</text>
</comment>
<sequence>MVRAAAAADRAAMPDTSFLTLATDVAPLVHALRAADDTFGPAPHTMYGWAADELEERGAPRPGWPDHALLLVYQGVVALPEAGRFAADVGRLVRLMAPFPHLAWLVSAALHEHLMPGDAWAVPLLLDAAQGAGTLAPEPAVRALAVIGDRAVVDPLLDVVSQPRHRVATSAALVLGRLRAREAAAPLLGLLGRRRDPEVVTALGLLGVREAAPVLHALLDAARLARPSRRTERDAELLAATARALGRIGDAGASASLRALLDDPYVDVALAAADALTRLDDPDGARRLHAHLYVWEAARRLAQLGHADGVAAMRACYRADPNARPRGLARDPGGRRLLLQALGHEGDAADLAFVHWVAAHDVDRTEQGWTLAEEARRAARRIEARASDARRWDS</sequence>
<dbReference type="AlphaFoldDB" id="A0AA37QG04"/>
<evidence type="ECO:0008006" key="3">
    <source>
        <dbReference type="Google" id="ProtNLM"/>
    </source>
</evidence>
<keyword evidence="2" id="KW-1185">Reference proteome</keyword>
<dbReference type="InterPro" id="IPR004155">
    <property type="entry name" value="PBS_lyase_HEAT"/>
</dbReference>
<gene>
    <name evidence="1" type="ORF">rosag_22380</name>
</gene>
<dbReference type="SMART" id="SM00567">
    <property type="entry name" value="EZ_HEAT"/>
    <property type="match status" value="5"/>
</dbReference>
<dbReference type="Proteomes" id="UP001161325">
    <property type="component" value="Unassembled WGS sequence"/>
</dbReference>
<dbReference type="Gene3D" id="1.25.10.10">
    <property type="entry name" value="Leucine-rich Repeat Variant"/>
    <property type="match status" value="2"/>
</dbReference>
<reference evidence="1" key="1">
    <citation type="submission" date="2022-08" db="EMBL/GenBank/DDBJ databases">
        <title>Draft genome sequencing of Roseisolibacter agri AW1220.</title>
        <authorList>
            <person name="Tobiishi Y."/>
            <person name="Tonouchi A."/>
        </authorList>
    </citation>
    <scope>NUCLEOTIDE SEQUENCE</scope>
    <source>
        <strain evidence="1">AW1220</strain>
    </source>
</reference>
<organism evidence="1 2">
    <name type="scientific">Roseisolibacter agri</name>
    <dbReference type="NCBI Taxonomy" id="2014610"/>
    <lineage>
        <taxon>Bacteria</taxon>
        <taxon>Pseudomonadati</taxon>
        <taxon>Gemmatimonadota</taxon>
        <taxon>Gemmatimonadia</taxon>
        <taxon>Gemmatimonadales</taxon>
        <taxon>Gemmatimonadaceae</taxon>
        <taxon>Roseisolibacter</taxon>
    </lineage>
</organism>
<name>A0AA37QG04_9BACT</name>
<proteinExistence type="predicted"/>
<protein>
    <recommendedName>
        <fullName evidence="3">HEAT repeat protein</fullName>
    </recommendedName>
</protein>
<accession>A0AA37QG04</accession>
<dbReference type="EMBL" id="BRXS01000003">
    <property type="protein sequence ID" value="GLC25725.1"/>
    <property type="molecule type" value="Genomic_DNA"/>
</dbReference>